<organism evidence="5 6">
    <name type="scientific">Rhynchospora tenuis</name>
    <dbReference type="NCBI Taxonomy" id="198213"/>
    <lineage>
        <taxon>Eukaryota</taxon>
        <taxon>Viridiplantae</taxon>
        <taxon>Streptophyta</taxon>
        <taxon>Embryophyta</taxon>
        <taxon>Tracheophyta</taxon>
        <taxon>Spermatophyta</taxon>
        <taxon>Magnoliopsida</taxon>
        <taxon>Liliopsida</taxon>
        <taxon>Poales</taxon>
        <taxon>Cyperaceae</taxon>
        <taxon>Cyperoideae</taxon>
        <taxon>Rhynchosporeae</taxon>
        <taxon>Rhynchospora</taxon>
    </lineage>
</organism>
<evidence type="ECO:0000256" key="2">
    <source>
        <dbReference type="ARBA" id="ARBA00022617"/>
    </source>
</evidence>
<dbReference type="Gene3D" id="1.10.630.10">
    <property type="entry name" value="Cytochrome P450"/>
    <property type="match status" value="1"/>
</dbReference>
<dbReference type="PANTHER" id="PTHR24304:SF2">
    <property type="entry name" value="24-HYDROXYCHOLESTEROL 7-ALPHA-HYDROXYLASE"/>
    <property type="match status" value="1"/>
</dbReference>
<dbReference type="EMBL" id="JAMRDG010000001">
    <property type="protein sequence ID" value="KAJ3696622.1"/>
    <property type="molecule type" value="Genomic_DNA"/>
</dbReference>
<gene>
    <name evidence="5" type="ORF">LUZ61_000327</name>
</gene>
<dbReference type="InterPro" id="IPR001128">
    <property type="entry name" value="Cyt_P450"/>
</dbReference>
<name>A0AAD5ZET8_9POAL</name>
<dbReference type="SUPFAM" id="SSF48264">
    <property type="entry name" value="Cytochrome P450"/>
    <property type="match status" value="1"/>
</dbReference>
<proteinExistence type="inferred from homology"/>
<dbReference type="GO" id="GO:0004497">
    <property type="term" value="F:monooxygenase activity"/>
    <property type="evidence" value="ECO:0007669"/>
    <property type="project" value="InterPro"/>
</dbReference>
<keyword evidence="6" id="KW-1185">Reference proteome</keyword>
<evidence type="ECO:0000256" key="1">
    <source>
        <dbReference type="ARBA" id="ARBA00010617"/>
    </source>
</evidence>
<dbReference type="PANTHER" id="PTHR24304">
    <property type="entry name" value="CYTOCHROME P450 FAMILY 7"/>
    <property type="match status" value="1"/>
</dbReference>
<keyword evidence="3" id="KW-0479">Metal-binding</keyword>
<dbReference type="InterPro" id="IPR002403">
    <property type="entry name" value="Cyt_P450_E_grp-IV"/>
</dbReference>
<reference evidence="5 6" key="1">
    <citation type="journal article" date="2022" name="Cell">
        <title>Repeat-based holocentromeres influence genome architecture and karyotype evolution.</title>
        <authorList>
            <person name="Hofstatter P.G."/>
            <person name="Thangavel G."/>
            <person name="Lux T."/>
            <person name="Neumann P."/>
            <person name="Vondrak T."/>
            <person name="Novak P."/>
            <person name="Zhang M."/>
            <person name="Costa L."/>
            <person name="Castellani M."/>
            <person name="Scott A."/>
            <person name="Toegelov H."/>
            <person name="Fuchs J."/>
            <person name="Mata-Sucre Y."/>
            <person name="Dias Y."/>
            <person name="Vanzela A.L.L."/>
            <person name="Huettel B."/>
            <person name="Almeida C.C.S."/>
            <person name="Simkova H."/>
            <person name="Souza G."/>
            <person name="Pedrosa-Harand A."/>
            <person name="Macas J."/>
            <person name="Mayer K.F.X."/>
            <person name="Houben A."/>
            <person name="Marques A."/>
        </authorList>
    </citation>
    <scope>NUCLEOTIDE SEQUENCE [LARGE SCALE GENOMIC DNA]</scope>
    <source>
        <strain evidence="5">RhyTen1mFocal</strain>
    </source>
</reference>
<keyword evidence="4" id="KW-0408">Iron</keyword>
<dbReference type="GO" id="GO:0020037">
    <property type="term" value="F:heme binding"/>
    <property type="evidence" value="ECO:0007669"/>
    <property type="project" value="InterPro"/>
</dbReference>
<evidence type="ECO:0000256" key="4">
    <source>
        <dbReference type="ARBA" id="ARBA00023004"/>
    </source>
</evidence>
<dbReference type="Pfam" id="PF00067">
    <property type="entry name" value="p450"/>
    <property type="match status" value="1"/>
</dbReference>
<comment type="caution">
    <text evidence="5">The sequence shown here is derived from an EMBL/GenBank/DDBJ whole genome shotgun (WGS) entry which is preliminary data.</text>
</comment>
<dbReference type="InterPro" id="IPR050529">
    <property type="entry name" value="CYP450_sterol_14alpha_dmase"/>
</dbReference>
<dbReference type="GO" id="GO:0005506">
    <property type="term" value="F:iron ion binding"/>
    <property type="evidence" value="ECO:0007669"/>
    <property type="project" value="InterPro"/>
</dbReference>
<dbReference type="PRINTS" id="PR00465">
    <property type="entry name" value="EP450IV"/>
</dbReference>
<evidence type="ECO:0000256" key="3">
    <source>
        <dbReference type="ARBA" id="ARBA00022723"/>
    </source>
</evidence>
<dbReference type="InterPro" id="IPR036396">
    <property type="entry name" value="Cyt_P450_sf"/>
</dbReference>
<evidence type="ECO:0000313" key="6">
    <source>
        <dbReference type="Proteomes" id="UP001210211"/>
    </source>
</evidence>
<keyword evidence="2" id="KW-0349">Heme</keyword>
<sequence>MVYMVVSALLFILVTFFLKKNNLIPVLYNSRKNLNLPPVVKSWPLVGPLYMLAKDPVNLIKKNYQKHGSVFTIKVLGRSVTLLIGPEVSRHFYTALDSEISQEELYKFSIPMFGPNVFFGAPMEIRQQQYLFLLQGLRPLMLRSYVNQIVAESQDYFSRWKYCGTVDIVQELDHLTTLTTARCLLGREVRANLNEEVSALIHNIAGGAHPIGMFFPYLPLPSHIRRDRARNKLNLIFKNIINSRKTSPQLEVDLLQTLLESRYKNGESNTNEQIIGILVVALFAGKFTTANTAIWTGAYLLQHKTYFSKALDEQMALLGRHGQEIDFDILTEMDVLHRCIKEAARIGSLLQYEFK</sequence>
<accession>A0AAD5ZET8</accession>
<dbReference type="Proteomes" id="UP001210211">
    <property type="component" value="Unassembled WGS sequence"/>
</dbReference>
<evidence type="ECO:0000313" key="5">
    <source>
        <dbReference type="EMBL" id="KAJ3696622.1"/>
    </source>
</evidence>
<dbReference type="GO" id="GO:0016705">
    <property type="term" value="F:oxidoreductase activity, acting on paired donors, with incorporation or reduction of molecular oxygen"/>
    <property type="evidence" value="ECO:0007669"/>
    <property type="project" value="InterPro"/>
</dbReference>
<comment type="similarity">
    <text evidence="1">Belongs to the cytochrome P450 family.</text>
</comment>
<protein>
    <submittedName>
        <fullName evidence="5">Uncharacterized protein</fullName>
    </submittedName>
</protein>
<dbReference type="AlphaFoldDB" id="A0AAD5ZET8"/>